<reference evidence="3" key="1">
    <citation type="submission" date="2017-06" db="EMBL/GenBank/DDBJ databases">
        <authorList>
            <person name="Cremers G."/>
        </authorList>
    </citation>
    <scope>NUCLEOTIDE SEQUENCE [LARGE SCALE GENOMIC DNA]</scope>
</reference>
<keyword evidence="3" id="KW-1185">Reference proteome</keyword>
<organism evidence="2 3">
    <name type="scientific">Candidatus Methanoperedens nitratireducens</name>
    <dbReference type="NCBI Taxonomy" id="1392998"/>
    <lineage>
        <taxon>Archaea</taxon>
        <taxon>Methanobacteriati</taxon>
        <taxon>Methanobacteriota</taxon>
        <taxon>Stenosarchaea group</taxon>
        <taxon>Methanomicrobia</taxon>
        <taxon>Methanosarcinales</taxon>
        <taxon>ANME-2 cluster</taxon>
        <taxon>Candidatus Methanoperedentaceae</taxon>
        <taxon>Candidatus Methanoperedens</taxon>
    </lineage>
</organism>
<name>A0A284VJK0_9EURY</name>
<proteinExistence type="predicted"/>
<accession>A0A284VJK0</accession>
<dbReference type="AlphaFoldDB" id="A0A284VJK0"/>
<feature type="compositionally biased region" description="Polar residues" evidence="1">
    <location>
        <begin position="63"/>
        <end position="75"/>
    </location>
</feature>
<dbReference type="EMBL" id="FZMP01000023">
    <property type="protein sequence ID" value="SNQ59433.1"/>
    <property type="molecule type" value="Genomic_DNA"/>
</dbReference>
<gene>
    <name evidence="2" type="ORF">MNV_1190016</name>
</gene>
<feature type="region of interest" description="Disordered" evidence="1">
    <location>
        <begin position="48"/>
        <end position="81"/>
    </location>
</feature>
<dbReference type="Proteomes" id="UP000218615">
    <property type="component" value="Unassembled WGS sequence"/>
</dbReference>
<sequence>MHFIQSTIYRKRNTFQVNKEHAEDSIFLHPGITIPSYTKKTILTKSILDMDSPKPGGGLPYWNPSSRSGTSQKFSFQEEQK</sequence>
<evidence type="ECO:0000313" key="3">
    <source>
        <dbReference type="Proteomes" id="UP000218615"/>
    </source>
</evidence>
<evidence type="ECO:0000313" key="2">
    <source>
        <dbReference type="EMBL" id="SNQ59433.1"/>
    </source>
</evidence>
<evidence type="ECO:0000256" key="1">
    <source>
        <dbReference type="SAM" id="MobiDB-lite"/>
    </source>
</evidence>
<protein>
    <submittedName>
        <fullName evidence="2">Uncharacterized protein</fullName>
    </submittedName>
</protein>